<evidence type="ECO:0000256" key="11">
    <source>
        <dbReference type="RuleBase" id="RU368004"/>
    </source>
</evidence>
<reference evidence="13 14" key="1">
    <citation type="journal article" date="2012" name="Appl. Environ. Microbiol.">
        <title>Short-read sequencing for genomic analysis of the brown rot fungus Fibroporia radiculosa.</title>
        <authorList>
            <person name="Tang J.D."/>
            <person name="Perkins A.D."/>
            <person name="Sonstegard T.S."/>
            <person name="Schroeder S.G."/>
            <person name="Burgess S.C."/>
            <person name="Diehl S.V."/>
        </authorList>
    </citation>
    <scope>NUCLEOTIDE SEQUENCE [LARGE SCALE GENOMIC DNA]</scope>
    <source>
        <strain evidence="13 14">TFFH 294</strain>
    </source>
</reference>
<feature type="compositionally biased region" description="Basic and acidic residues" evidence="12">
    <location>
        <begin position="1"/>
        <end position="10"/>
    </location>
</feature>
<proteinExistence type="inferred from homology"/>
<evidence type="ECO:0000256" key="9">
    <source>
        <dbReference type="ARBA" id="ARBA00022694"/>
    </source>
</evidence>
<evidence type="ECO:0000313" key="14">
    <source>
        <dbReference type="Proteomes" id="UP000006352"/>
    </source>
</evidence>
<comment type="similarity">
    <text evidence="2 11">Belongs to the TRM44 family.</text>
</comment>
<evidence type="ECO:0000256" key="8">
    <source>
        <dbReference type="ARBA" id="ARBA00022691"/>
    </source>
</evidence>
<keyword evidence="7 11" id="KW-0808">Transferase</keyword>
<dbReference type="PANTHER" id="PTHR21210">
    <property type="entry name" value="TRNA (URACIL-O(2)-)-METHYLTRANSFERASE-RELATED"/>
    <property type="match status" value="1"/>
</dbReference>
<comment type="catalytic activity">
    <reaction evidence="10 11">
        <text>uridine(44) in tRNA(Ser) + S-adenosyl-L-methionine = 2'-O-methyluridine(44) in tRNA(Ser) + S-adenosyl-L-homocysteine + H(+)</text>
        <dbReference type="Rhea" id="RHEA:43100"/>
        <dbReference type="Rhea" id="RHEA-COMP:10339"/>
        <dbReference type="Rhea" id="RHEA-COMP:10340"/>
        <dbReference type="ChEBI" id="CHEBI:15378"/>
        <dbReference type="ChEBI" id="CHEBI:57856"/>
        <dbReference type="ChEBI" id="CHEBI:59789"/>
        <dbReference type="ChEBI" id="CHEBI:65315"/>
        <dbReference type="ChEBI" id="CHEBI:74478"/>
        <dbReference type="EC" id="2.1.1.211"/>
    </reaction>
</comment>
<feature type="compositionally biased region" description="Low complexity" evidence="12">
    <location>
        <begin position="15"/>
        <end position="26"/>
    </location>
</feature>
<dbReference type="RefSeq" id="XP_012178251.1">
    <property type="nucleotide sequence ID" value="XM_012322861.1"/>
</dbReference>
<dbReference type="HOGENOM" id="CLU_018580_1_0_1"/>
<keyword evidence="5 11" id="KW-0963">Cytoplasm</keyword>
<comment type="function">
    <text evidence="11">Adenosyl-L-methionine (AdoMet)-dependent tRNA (uracil-O(2)-)-methyltransferase.</text>
</comment>
<dbReference type="GO" id="GO:0005737">
    <property type="term" value="C:cytoplasm"/>
    <property type="evidence" value="ECO:0007669"/>
    <property type="project" value="UniProtKB-SubCell"/>
</dbReference>
<evidence type="ECO:0000256" key="1">
    <source>
        <dbReference type="ARBA" id="ARBA00004496"/>
    </source>
</evidence>
<sequence length="510" mass="57593">MAAMESEKRTTGKVPQQSRPRFSSSSYDPGAHSEPNALDFSNIVEDKLWKPIIWCPANFPPELFEIAIAQLVHHPEYNSTLILRSESLAETTADFPSRVPSLRGFRAVRSVHRRLLPRRPGRDAGLEQHCTLYSTAVAEDQPVSVLVLTPIPNDGGSLPYYHPAVFHLAFRYIVDETPVLRIEVVPLPSTPTDVDSRLYRTCLALLETLHRYGWGALTNYKKRVVHDFIVPREPYQDLYLVMRERHKHLDVGIATFLMLLWKDMYSPTSDDPARIDDLEGEPWKKWPRPPAGFVDIGCGNGLLAHILVSEGYAGHGIDLRARTSWSHYPPSTQAQLHVEAIDPTTLVDLPHTSHPYFRPGVFIIGNHSDELTPWVPIISTMCSASGYISIPCCAWTFDSRYDRSRTPGFPVTEENFVQSLHLGGDGSNASSYSMYRIWLASLSLFCGWKVECETLRIPSTRNWALVGRGRTSHDADQIAEFERRMREIIANVQARGLFKTRTPEGKIGDH</sequence>
<evidence type="ECO:0000313" key="13">
    <source>
        <dbReference type="EMBL" id="CCL98968.1"/>
    </source>
</evidence>
<evidence type="ECO:0000256" key="10">
    <source>
        <dbReference type="ARBA" id="ARBA00047957"/>
    </source>
</evidence>
<protein>
    <recommendedName>
        <fullName evidence="4 11">tRNA (uracil-O(2)-)-methyltransferase</fullName>
        <ecNumber evidence="3 11">2.1.1.211</ecNumber>
    </recommendedName>
</protein>
<gene>
    <name evidence="13" type="ORF">FIBRA_00976</name>
</gene>
<dbReference type="InterPro" id="IPR011671">
    <property type="entry name" value="tRNA_uracil_MeTrfase"/>
</dbReference>
<dbReference type="FunCoup" id="J4G0Q4">
    <property type="interactions" value="24"/>
</dbReference>
<dbReference type="OrthoDB" id="10047021at2759"/>
<keyword evidence="8 11" id="KW-0949">S-adenosyl-L-methionine</keyword>
<name>J4G0Q4_9APHY</name>
<evidence type="ECO:0000256" key="3">
    <source>
        <dbReference type="ARBA" id="ARBA00012795"/>
    </source>
</evidence>
<evidence type="ECO:0000256" key="4">
    <source>
        <dbReference type="ARBA" id="ARBA00017788"/>
    </source>
</evidence>
<keyword evidence="6 11" id="KW-0489">Methyltransferase</keyword>
<dbReference type="AlphaFoldDB" id="J4G0Q4"/>
<evidence type="ECO:0000256" key="6">
    <source>
        <dbReference type="ARBA" id="ARBA00022603"/>
    </source>
</evidence>
<dbReference type="EC" id="2.1.1.211" evidence="3 11"/>
<dbReference type="InParanoid" id="J4G0Q4"/>
<keyword evidence="9 11" id="KW-0819">tRNA processing</keyword>
<accession>J4G0Q4</accession>
<feature type="region of interest" description="Disordered" evidence="12">
    <location>
        <begin position="1"/>
        <end position="31"/>
    </location>
</feature>
<keyword evidence="14" id="KW-1185">Reference proteome</keyword>
<evidence type="ECO:0000256" key="12">
    <source>
        <dbReference type="SAM" id="MobiDB-lite"/>
    </source>
</evidence>
<organism evidence="13 14">
    <name type="scientific">Fibroporia radiculosa</name>
    <dbReference type="NCBI Taxonomy" id="599839"/>
    <lineage>
        <taxon>Eukaryota</taxon>
        <taxon>Fungi</taxon>
        <taxon>Dikarya</taxon>
        <taxon>Basidiomycota</taxon>
        <taxon>Agaricomycotina</taxon>
        <taxon>Agaricomycetes</taxon>
        <taxon>Polyporales</taxon>
        <taxon>Fibroporiaceae</taxon>
        <taxon>Fibroporia</taxon>
    </lineage>
</organism>
<dbReference type="GO" id="GO:0141101">
    <property type="term" value="F:tRNA(Ser) (uridine(44)-2'-O-)-methyltransferase activity"/>
    <property type="evidence" value="ECO:0007669"/>
    <property type="project" value="UniProtKB-EC"/>
</dbReference>
<comment type="subcellular location">
    <subcellularLocation>
        <location evidence="1 11">Cytoplasm</location>
    </subcellularLocation>
</comment>
<evidence type="ECO:0000256" key="5">
    <source>
        <dbReference type="ARBA" id="ARBA00022490"/>
    </source>
</evidence>
<dbReference type="EMBL" id="HE796909">
    <property type="protein sequence ID" value="CCL98968.1"/>
    <property type="molecule type" value="Genomic_DNA"/>
</dbReference>
<dbReference type="GeneID" id="24093879"/>
<dbReference type="Proteomes" id="UP000006352">
    <property type="component" value="Unassembled WGS sequence"/>
</dbReference>
<dbReference type="Pfam" id="PF07757">
    <property type="entry name" value="AdoMet_MTase"/>
    <property type="match status" value="1"/>
</dbReference>
<dbReference type="STRING" id="599839.J4G0Q4"/>
<dbReference type="GO" id="GO:0030488">
    <property type="term" value="P:tRNA methylation"/>
    <property type="evidence" value="ECO:0007669"/>
    <property type="project" value="UniProtKB-UniRule"/>
</dbReference>
<evidence type="ECO:0000256" key="2">
    <source>
        <dbReference type="ARBA" id="ARBA00009056"/>
    </source>
</evidence>
<dbReference type="PANTHER" id="PTHR21210:SF0">
    <property type="entry name" value="TRNA (URACIL-O(2)-)-METHYLTRANSFERASE-RELATED"/>
    <property type="match status" value="1"/>
</dbReference>
<evidence type="ECO:0000256" key="7">
    <source>
        <dbReference type="ARBA" id="ARBA00022679"/>
    </source>
</evidence>